<proteinExistence type="predicted"/>
<dbReference type="EMBL" id="BDIP01001053">
    <property type="protein sequence ID" value="GIQ83445.1"/>
    <property type="molecule type" value="Genomic_DNA"/>
</dbReference>
<accession>A0A9K3GIF7</accession>
<reference evidence="1 2" key="1">
    <citation type="journal article" date="2018" name="PLoS ONE">
        <title>The draft genome of Kipferlia bialata reveals reductive genome evolution in fornicate parasites.</title>
        <authorList>
            <person name="Tanifuji G."/>
            <person name="Takabayashi S."/>
            <person name="Kume K."/>
            <person name="Takagi M."/>
            <person name="Nakayama T."/>
            <person name="Kamikawa R."/>
            <person name="Inagaki Y."/>
            <person name="Hashimoto T."/>
        </authorList>
    </citation>
    <scope>NUCLEOTIDE SEQUENCE [LARGE SCALE GENOMIC DNA]</scope>
    <source>
        <strain evidence="1">NY0173</strain>
    </source>
</reference>
<gene>
    <name evidence="1" type="ORF">KIPB_004767</name>
</gene>
<organism evidence="1 2">
    <name type="scientific">Kipferlia bialata</name>
    <dbReference type="NCBI Taxonomy" id="797122"/>
    <lineage>
        <taxon>Eukaryota</taxon>
        <taxon>Metamonada</taxon>
        <taxon>Carpediemonas-like organisms</taxon>
        <taxon>Kipferlia</taxon>
    </lineage>
</organism>
<comment type="caution">
    <text evidence="1">The sequence shown here is derived from an EMBL/GenBank/DDBJ whole genome shotgun (WGS) entry which is preliminary data.</text>
</comment>
<evidence type="ECO:0000313" key="1">
    <source>
        <dbReference type="EMBL" id="GIQ83445.1"/>
    </source>
</evidence>
<dbReference type="Proteomes" id="UP000265618">
    <property type="component" value="Unassembled WGS sequence"/>
</dbReference>
<protein>
    <submittedName>
        <fullName evidence="1">Uncharacterized protein</fullName>
    </submittedName>
</protein>
<sequence length="99" mass="11321">MTLTEAQLATVRRWIADGKACTQSITSRAQHLNCIRKSCELHLLPQALWGEYADNLKKHGSPKAAPTKEEAVRRQQRVWGSPNMERFFLDFVHYRGLGV</sequence>
<evidence type="ECO:0000313" key="2">
    <source>
        <dbReference type="Proteomes" id="UP000265618"/>
    </source>
</evidence>
<dbReference type="AlphaFoldDB" id="A0A9K3GIF7"/>
<keyword evidence="2" id="KW-1185">Reference proteome</keyword>
<name>A0A9K3GIF7_9EUKA</name>